<accession>B0DZM1</accession>
<dbReference type="InParanoid" id="B0DZM1"/>
<dbReference type="RefSeq" id="XP_001889376.1">
    <property type="nucleotide sequence ID" value="XM_001889341.1"/>
</dbReference>
<evidence type="ECO:0000256" key="1">
    <source>
        <dbReference type="SAM" id="Coils"/>
    </source>
</evidence>
<keyword evidence="3" id="KW-1185">Reference proteome</keyword>
<evidence type="ECO:0000313" key="3">
    <source>
        <dbReference type="Proteomes" id="UP000001194"/>
    </source>
</evidence>
<reference evidence="2 3" key="1">
    <citation type="journal article" date="2008" name="Nature">
        <title>The genome of Laccaria bicolor provides insights into mycorrhizal symbiosis.</title>
        <authorList>
            <person name="Martin F."/>
            <person name="Aerts A."/>
            <person name="Ahren D."/>
            <person name="Brun A."/>
            <person name="Danchin E.G.J."/>
            <person name="Duchaussoy F."/>
            <person name="Gibon J."/>
            <person name="Kohler A."/>
            <person name="Lindquist E."/>
            <person name="Pereda V."/>
            <person name="Salamov A."/>
            <person name="Shapiro H.J."/>
            <person name="Wuyts J."/>
            <person name="Blaudez D."/>
            <person name="Buee M."/>
            <person name="Brokstein P."/>
            <person name="Canbaeck B."/>
            <person name="Cohen D."/>
            <person name="Courty P.E."/>
            <person name="Coutinho P.M."/>
            <person name="Delaruelle C."/>
            <person name="Detter J.C."/>
            <person name="Deveau A."/>
            <person name="DiFazio S."/>
            <person name="Duplessis S."/>
            <person name="Fraissinet-Tachet L."/>
            <person name="Lucic E."/>
            <person name="Frey-Klett P."/>
            <person name="Fourrey C."/>
            <person name="Feussner I."/>
            <person name="Gay G."/>
            <person name="Grimwood J."/>
            <person name="Hoegger P.J."/>
            <person name="Jain P."/>
            <person name="Kilaru S."/>
            <person name="Labbe J."/>
            <person name="Lin Y.C."/>
            <person name="Legue V."/>
            <person name="Le Tacon F."/>
            <person name="Marmeisse R."/>
            <person name="Melayah D."/>
            <person name="Montanini B."/>
            <person name="Muratet M."/>
            <person name="Nehls U."/>
            <person name="Niculita-Hirzel H."/>
            <person name="Oudot-Le Secq M.P."/>
            <person name="Peter M."/>
            <person name="Quesneville H."/>
            <person name="Rajashekar B."/>
            <person name="Reich M."/>
            <person name="Rouhier N."/>
            <person name="Schmutz J."/>
            <person name="Yin T."/>
            <person name="Chalot M."/>
            <person name="Henrissat B."/>
            <person name="Kuees U."/>
            <person name="Lucas S."/>
            <person name="Van de Peer Y."/>
            <person name="Podila G.K."/>
            <person name="Polle A."/>
            <person name="Pukkila P.J."/>
            <person name="Richardson P.M."/>
            <person name="Rouze P."/>
            <person name="Sanders I.R."/>
            <person name="Stajich J.E."/>
            <person name="Tunlid A."/>
            <person name="Tuskan G."/>
            <person name="Grigoriev I.V."/>
        </authorList>
    </citation>
    <scope>NUCLEOTIDE SEQUENCE [LARGE SCALE GENOMIC DNA]</scope>
    <source>
        <strain evidence="3">S238N-H82 / ATCC MYA-4686</strain>
    </source>
</reference>
<dbReference type="EMBL" id="DS547156">
    <property type="protein sequence ID" value="EDQ99965.1"/>
    <property type="molecule type" value="Genomic_DNA"/>
</dbReference>
<organism evidence="3">
    <name type="scientific">Laccaria bicolor (strain S238N-H82 / ATCC MYA-4686)</name>
    <name type="common">Bicoloured deceiver</name>
    <name type="synonym">Laccaria laccata var. bicolor</name>
    <dbReference type="NCBI Taxonomy" id="486041"/>
    <lineage>
        <taxon>Eukaryota</taxon>
        <taxon>Fungi</taxon>
        <taxon>Dikarya</taxon>
        <taxon>Basidiomycota</taxon>
        <taxon>Agaricomycotina</taxon>
        <taxon>Agaricomycetes</taxon>
        <taxon>Agaricomycetidae</taxon>
        <taxon>Agaricales</taxon>
        <taxon>Agaricineae</taxon>
        <taxon>Hydnangiaceae</taxon>
        <taxon>Laccaria</taxon>
    </lineage>
</organism>
<keyword evidence="1" id="KW-0175">Coiled coil</keyword>
<dbReference type="HOGENOM" id="CLU_847495_0_0_1"/>
<dbReference type="AlphaFoldDB" id="B0DZM1"/>
<dbReference type="GeneID" id="6085057"/>
<dbReference type="Proteomes" id="UP000001194">
    <property type="component" value="Unassembled WGS sequence"/>
</dbReference>
<feature type="coiled-coil region" evidence="1">
    <location>
        <begin position="217"/>
        <end position="290"/>
    </location>
</feature>
<evidence type="ECO:0000313" key="2">
    <source>
        <dbReference type="EMBL" id="EDQ99965.1"/>
    </source>
</evidence>
<proteinExistence type="predicted"/>
<sequence>MRKHGSKISKIRNAGRGTLSVPRDRLYDKRSLEVLCSVGTKVEDLTDRLSKHERESIDALVEAAGVEAKLIAVTHEPQNLKTSSSANLLELQELRVIKEEGISKLLASQEVINTKDKEIIGLKAEVKALGLRRLRKRSRRKTAISELGIRKRRRRTPSYAFNDNLSRHTLVKQKVEGLNSQVVSAEASLKVTREWLALAQSEARERKEESDILKTKVESLEVARAEWEGLNSKLQAQIQELSTGEALAVRTTQLVQAEIKRVTAEVKKASEEASKTIESLRQANRRLEVDNSLYLCVLVVPDIGFLRTDWMNKIRLWSQRMTSTTHSR</sequence>
<dbReference type="KEGG" id="lbc:LACBIDRAFT_314958"/>
<dbReference type="OrthoDB" id="3246510at2759"/>
<name>B0DZM1_LACBS</name>
<protein>
    <submittedName>
        <fullName evidence="2">Uncharacterized protein</fullName>
    </submittedName>
</protein>
<gene>
    <name evidence="2" type="ORF">LACBIDRAFT_314958</name>
</gene>